<dbReference type="Proteomes" id="UP000254889">
    <property type="component" value="Chromosome"/>
</dbReference>
<dbReference type="AlphaFoldDB" id="A0A346A3A9"/>
<evidence type="ECO:0000259" key="3">
    <source>
        <dbReference type="PROSITE" id="PS50222"/>
    </source>
</evidence>
<dbReference type="GO" id="GO:0005509">
    <property type="term" value="F:calcium ion binding"/>
    <property type="evidence" value="ECO:0007669"/>
    <property type="project" value="InterPro"/>
</dbReference>
<proteinExistence type="predicted"/>
<feature type="compositionally biased region" description="Gly residues" evidence="1">
    <location>
        <begin position="158"/>
        <end position="179"/>
    </location>
</feature>
<feature type="chain" id="PRO_5016798969" evidence="2">
    <location>
        <begin position="32"/>
        <end position="179"/>
    </location>
</feature>
<feature type="region of interest" description="Disordered" evidence="1">
    <location>
        <begin position="146"/>
        <end position="179"/>
    </location>
</feature>
<protein>
    <submittedName>
        <fullName evidence="4">EF-hand domain-containing protein</fullName>
    </submittedName>
</protein>
<dbReference type="SUPFAM" id="SSF47473">
    <property type="entry name" value="EF-hand"/>
    <property type="match status" value="1"/>
</dbReference>
<dbReference type="PROSITE" id="PS00018">
    <property type="entry name" value="EF_HAND_1"/>
    <property type="match status" value="1"/>
</dbReference>
<dbReference type="OrthoDB" id="6706523at2"/>
<dbReference type="PROSITE" id="PS50222">
    <property type="entry name" value="EF_HAND_2"/>
    <property type="match status" value="1"/>
</dbReference>
<dbReference type="EMBL" id="CP031417">
    <property type="protein sequence ID" value="AXK83656.1"/>
    <property type="molecule type" value="Genomic_DNA"/>
</dbReference>
<reference evidence="4 5" key="1">
    <citation type="submission" date="2018-07" db="EMBL/GenBank/DDBJ databases">
        <authorList>
            <person name="Quirk P.G."/>
            <person name="Krulwich T.A."/>
        </authorList>
    </citation>
    <scope>NUCLEOTIDE SEQUENCE [LARGE SCALE GENOMIC DNA]</scope>
    <source>
        <strain evidence="4 5">CC-BB4</strain>
    </source>
</reference>
<dbReference type="RefSeq" id="WP_115694035.1">
    <property type="nucleotide sequence ID" value="NZ_CP031417.1"/>
</dbReference>
<dbReference type="InterPro" id="IPR011992">
    <property type="entry name" value="EF-hand-dom_pair"/>
</dbReference>
<evidence type="ECO:0000256" key="1">
    <source>
        <dbReference type="SAM" id="MobiDB-lite"/>
    </source>
</evidence>
<sequence>MRPFPDRRRPFRLSLLTGGVLVALSAVLAQAQTPGLGGPPGRAPAPDPFVASMARWDANHDGTLTCDEWRQYANRLFTLADKNADGFLDATEFRSLQKMEPLFADADMSYFDDNHDRRVSRAEFVDKPSPFFARYDTNHDCRVTPQEISGTPEKAAPRGGGHRGGGGGGMGMGGGRGGF</sequence>
<keyword evidence="2" id="KW-0732">Signal</keyword>
<evidence type="ECO:0000313" key="5">
    <source>
        <dbReference type="Proteomes" id="UP000254889"/>
    </source>
</evidence>
<dbReference type="InterPro" id="IPR018247">
    <property type="entry name" value="EF_Hand_1_Ca_BS"/>
</dbReference>
<dbReference type="InterPro" id="IPR002048">
    <property type="entry name" value="EF_hand_dom"/>
</dbReference>
<name>A0A346A3A9_9HYPH</name>
<feature type="domain" description="EF-hand" evidence="3">
    <location>
        <begin position="68"/>
        <end position="103"/>
    </location>
</feature>
<keyword evidence="5" id="KW-1185">Reference proteome</keyword>
<feature type="signal peptide" evidence="2">
    <location>
        <begin position="1"/>
        <end position="31"/>
    </location>
</feature>
<evidence type="ECO:0000313" key="4">
    <source>
        <dbReference type="EMBL" id="AXK83656.1"/>
    </source>
</evidence>
<organism evidence="4 5">
    <name type="scientific">Pseudolabrys taiwanensis</name>
    <dbReference type="NCBI Taxonomy" id="331696"/>
    <lineage>
        <taxon>Bacteria</taxon>
        <taxon>Pseudomonadati</taxon>
        <taxon>Pseudomonadota</taxon>
        <taxon>Alphaproteobacteria</taxon>
        <taxon>Hyphomicrobiales</taxon>
        <taxon>Xanthobacteraceae</taxon>
        <taxon>Pseudolabrys</taxon>
    </lineage>
</organism>
<evidence type="ECO:0000256" key="2">
    <source>
        <dbReference type="SAM" id="SignalP"/>
    </source>
</evidence>
<dbReference type="Gene3D" id="1.10.238.10">
    <property type="entry name" value="EF-hand"/>
    <property type="match status" value="1"/>
</dbReference>
<dbReference type="Pfam" id="PF13202">
    <property type="entry name" value="EF-hand_5"/>
    <property type="match status" value="1"/>
</dbReference>
<dbReference type="KEGG" id="ptaw:DW352_25890"/>
<gene>
    <name evidence="4" type="ORF">DW352_25890</name>
</gene>
<accession>A0A346A3A9</accession>